<dbReference type="InterPro" id="IPR000014">
    <property type="entry name" value="PAS"/>
</dbReference>
<dbReference type="EC" id="3.1.4.52" evidence="2"/>
<dbReference type="Gene3D" id="3.30.450.20">
    <property type="entry name" value="PAS domain"/>
    <property type="match status" value="3"/>
</dbReference>
<dbReference type="PROSITE" id="PS50887">
    <property type="entry name" value="GGDEF"/>
    <property type="match status" value="1"/>
</dbReference>
<organism evidence="10">
    <name type="scientific">Sedimenticola thiotaurini</name>
    <dbReference type="NCBI Taxonomy" id="1543721"/>
    <lineage>
        <taxon>Bacteria</taxon>
        <taxon>Pseudomonadati</taxon>
        <taxon>Pseudomonadota</taxon>
        <taxon>Gammaproteobacteria</taxon>
        <taxon>Chromatiales</taxon>
        <taxon>Sedimenticolaceae</taxon>
        <taxon>Sedimenticola</taxon>
    </lineage>
</organism>
<dbReference type="FunFam" id="3.20.20.450:FF:000001">
    <property type="entry name" value="Cyclic di-GMP phosphodiesterase yahA"/>
    <property type="match status" value="1"/>
</dbReference>
<feature type="domain" description="GGDEF" evidence="9">
    <location>
        <begin position="673"/>
        <end position="806"/>
    </location>
</feature>
<dbReference type="PANTHER" id="PTHR44757:SF2">
    <property type="entry name" value="BIOFILM ARCHITECTURE MAINTENANCE PROTEIN MBAA"/>
    <property type="match status" value="1"/>
</dbReference>
<dbReference type="Pfam" id="PF00990">
    <property type="entry name" value="GGDEF"/>
    <property type="match status" value="1"/>
</dbReference>
<dbReference type="SUPFAM" id="SSF141868">
    <property type="entry name" value="EAL domain-like"/>
    <property type="match status" value="1"/>
</dbReference>
<feature type="domain" description="PAC" evidence="7">
    <location>
        <begin position="465"/>
        <end position="519"/>
    </location>
</feature>
<dbReference type="PROSITE" id="PS50112">
    <property type="entry name" value="PAS"/>
    <property type="match status" value="2"/>
</dbReference>
<dbReference type="Pfam" id="PF00563">
    <property type="entry name" value="EAL"/>
    <property type="match status" value="1"/>
</dbReference>
<comment type="caution">
    <text evidence="10">The sequence shown here is derived from an EMBL/GenBank/DDBJ whole genome shotgun (WGS) entry which is preliminary data.</text>
</comment>
<dbReference type="InterPro" id="IPR000700">
    <property type="entry name" value="PAS-assoc_C"/>
</dbReference>
<sequence length="1075" mass="122648">MTETFTQRHPLLLLLFVSIALATLLAALWEGDSRLQARHAARLIELKQLDARLDREVLQVTSFLLRQYDPLVETTRRLRELGRWIQSPEASFYGHEGDAVDRAADAYRSAMERKIDLAEQIKSQAAVVRNGLHFLPMAVQALENEDPRAYRLALQLLNRLLLFNLFTSQTGHDKIQQMLDETELLNDLPDDSRERLDNLIFHMRANLAGQRRLGELKEDFIAVPSDRLFSELNRDHEAYRQSTLRLNRSLKTGLSLLVIVLILGLWLTMRRWDSAHHAAERSWSRLHDAVESIAEAFALFDRDGRLVLYNRRYLEFYPWLEELLAGPATLEQVRQANADHLKPVPVSDEEMEVGIQMEQTDDGRWYLASDNRTSEGGTVLVRIDITRTRQAEAELRKLGRALEQSPVSVVITDTEGIIEYVNPKFEAISGYRAEQAIGQNPRILKGGERSPESYREMWETLVAGHEWRGTFHNRRPDGSGYWESASISPLRNERGEITHYIAVKEDITERRQAEQQLRMSAAVFDTTTEGIMVTDPDGTIRSVNPAFCRITGYSAEEVLGRSQSLLCSDRHDAGFYRQLRSRVEQEGQWTGEVWHRRRDGSVYPAWLSIATVRDKRGEATSRVALFSDITQRKEDERRIRYQANYDALTRLPNRTLLLDRLVQAIASARRERWALGLMFVDLDHFKGINDTFGHATGDRLLQQVAERIRRAVRESDTVARFGGDEFVVLLQDIRNAGDAALVAEQIIATLSSPFQMRGREIFIGASIGITLYPDDAGDADALLQNADMAMYQAKESGRNRYQFFTPRMQEQVQQRLSLEQDLRLALERNELELHYQPIVETGTRRAVSAEALLRWHHPREGLITPDRFISIAEETGLIGPIGKWVLETACHQLAQWRAAGLSDLCISVNLSRRQRDSGLTGTYLDRLLSATGLPGDALSLEITESLLMEDTRESIAWLSELKTRGITLSVDDFGTGYSSLGYLKRFPVDVIKIDRSFIMDLPDDSDDIRLVETIVAMGRSLGHRLVAEGVETRAQMEILERLGCHYQQGYLFSRPLPPEQCGQWLDEHYARRDCA</sequence>
<dbReference type="CDD" id="cd00130">
    <property type="entry name" value="PAS"/>
    <property type="match status" value="2"/>
</dbReference>
<dbReference type="Pfam" id="PF19443">
    <property type="entry name" value="DAHL"/>
    <property type="match status" value="1"/>
</dbReference>
<comment type="catalytic activity">
    <reaction evidence="4">
        <text>3',3'-c-di-GMP + H2O = 5'-phosphoguanylyl(3'-&gt;5')guanosine + H(+)</text>
        <dbReference type="Rhea" id="RHEA:24902"/>
        <dbReference type="ChEBI" id="CHEBI:15377"/>
        <dbReference type="ChEBI" id="CHEBI:15378"/>
        <dbReference type="ChEBI" id="CHEBI:58754"/>
        <dbReference type="ChEBI" id="CHEBI:58805"/>
        <dbReference type="EC" id="3.1.4.52"/>
    </reaction>
    <physiologicalReaction direction="left-to-right" evidence="4">
        <dbReference type="Rhea" id="RHEA:24903"/>
    </physiologicalReaction>
</comment>
<evidence type="ECO:0000259" key="7">
    <source>
        <dbReference type="PROSITE" id="PS50113"/>
    </source>
</evidence>
<keyword evidence="5" id="KW-0812">Transmembrane</keyword>
<keyword evidence="5" id="KW-1133">Transmembrane helix</keyword>
<dbReference type="GO" id="GO:0071732">
    <property type="term" value="P:cellular response to nitric oxide"/>
    <property type="evidence" value="ECO:0007669"/>
    <property type="project" value="UniProtKB-ARBA"/>
</dbReference>
<dbReference type="InterPro" id="IPR001610">
    <property type="entry name" value="PAC"/>
</dbReference>
<dbReference type="SMART" id="SM00086">
    <property type="entry name" value="PAC"/>
    <property type="match status" value="2"/>
</dbReference>
<evidence type="ECO:0000259" key="9">
    <source>
        <dbReference type="PROSITE" id="PS50887"/>
    </source>
</evidence>
<dbReference type="SMART" id="SM00267">
    <property type="entry name" value="GGDEF"/>
    <property type="match status" value="1"/>
</dbReference>
<dbReference type="InterPro" id="IPR035965">
    <property type="entry name" value="PAS-like_dom_sf"/>
</dbReference>
<dbReference type="InterPro" id="IPR001633">
    <property type="entry name" value="EAL_dom"/>
</dbReference>
<dbReference type="Gene3D" id="3.20.20.450">
    <property type="entry name" value="EAL domain"/>
    <property type="match status" value="1"/>
</dbReference>
<dbReference type="InterPro" id="IPR029787">
    <property type="entry name" value="Nucleotide_cyclase"/>
</dbReference>
<dbReference type="Pfam" id="PF12860">
    <property type="entry name" value="PAS_7"/>
    <property type="match status" value="1"/>
</dbReference>
<name>A0A831RN40_9GAMM</name>
<evidence type="ECO:0000256" key="1">
    <source>
        <dbReference type="ARBA" id="ARBA00001946"/>
    </source>
</evidence>
<proteinExistence type="predicted"/>
<dbReference type="Pfam" id="PF13426">
    <property type="entry name" value="PAS_9"/>
    <property type="match status" value="2"/>
</dbReference>
<dbReference type="CDD" id="cd01949">
    <property type="entry name" value="GGDEF"/>
    <property type="match status" value="1"/>
</dbReference>
<dbReference type="EMBL" id="DRKP01000101">
    <property type="protein sequence ID" value="HEB96553.1"/>
    <property type="molecule type" value="Genomic_DNA"/>
</dbReference>
<dbReference type="FunFam" id="3.30.70.270:FF:000001">
    <property type="entry name" value="Diguanylate cyclase domain protein"/>
    <property type="match status" value="1"/>
</dbReference>
<dbReference type="PROSITE" id="PS50883">
    <property type="entry name" value="EAL"/>
    <property type="match status" value="1"/>
</dbReference>
<evidence type="ECO:0000259" key="8">
    <source>
        <dbReference type="PROSITE" id="PS50883"/>
    </source>
</evidence>
<evidence type="ECO:0000259" key="6">
    <source>
        <dbReference type="PROSITE" id="PS50112"/>
    </source>
</evidence>
<evidence type="ECO:0000256" key="2">
    <source>
        <dbReference type="ARBA" id="ARBA00012282"/>
    </source>
</evidence>
<dbReference type="NCBIfam" id="TIGR00229">
    <property type="entry name" value="sensory_box"/>
    <property type="match status" value="2"/>
</dbReference>
<feature type="transmembrane region" description="Helical" evidence="5">
    <location>
        <begin position="12"/>
        <end position="29"/>
    </location>
</feature>
<evidence type="ECO:0000256" key="3">
    <source>
        <dbReference type="ARBA" id="ARBA00022636"/>
    </source>
</evidence>
<dbReference type="InterPro" id="IPR043128">
    <property type="entry name" value="Rev_trsase/Diguanyl_cyclase"/>
</dbReference>
<feature type="domain" description="PAS" evidence="6">
    <location>
        <begin position="516"/>
        <end position="562"/>
    </location>
</feature>
<dbReference type="GO" id="GO:0071111">
    <property type="term" value="F:cyclic-guanylate-specific phosphodiesterase activity"/>
    <property type="evidence" value="ECO:0007669"/>
    <property type="project" value="UniProtKB-EC"/>
</dbReference>
<evidence type="ECO:0000313" key="10">
    <source>
        <dbReference type="EMBL" id="HEB96553.1"/>
    </source>
</evidence>
<dbReference type="AlphaFoldDB" id="A0A831RN40"/>
<dbReference type="Proteomes" id="UP000886251">
    <property type="component" value="Unassembled WGS sequence"/>
</dbReference>
<evidence type="ECO:0000256" key="5">
    <source>
        <dbReference type="SAM" id="Phobius"/>
    </source>
</evidence>
<protein>
    <recommendedName>
        <fullName evidence="2">cyclic-guanylate-specific phosphodiesterase</fullName>
        <ecNumber evidence="2">3.1.4.52</ecNumber>
    </recommendedName>
</protein>
<dbReference type="SUPFAM" id="SSF55785">
    <property type="entry name" value="PYP-like sensor domain (PAS domain)"/>
    <property type="match status" value="3"/>
</dbReference>
<dbReference type="InterPro" id="IPR035919">
    <property type="entry name" value="EAL_sf"/>
</dbReference>
<dbReference type="SMART" id="SM00052">
    <property type="entry name" value="EAL"/>
    <property type="match status" value="1"/>
</dbReference>
<dbReference type="InterPro" id="IPR052155">
    <property type="entry name" value="Biofilm_reg_signaling"/>
</dbReference>
<dbReference type="NCBIfam" id="TIGR00254">
    <property type="entry name" value="GGDEF"/>
    <property type="match status" value="1"/>
</dbReference>
<comment type="cofactor">
    <cofactor evidence="1">
        <name>Mg(2+)</name>
        <dbReference type="ChEBI" id="CHEBI:18420"/>
    </cofactor>
</comment>
<feature type="domain" description="PAS" evidence="6">
    <location>
        <begin position="394"/>
        <end position="440"/>
    </location>
</feature>
<gene>
    <name evidence="10" type="ORF">ENI96_09005</name>
</gene>
<keyword evidence="3" id="KW-0973">c-di-GMP</keyword>
<dbReference type="CDD" id="cd01948">
    <property type="entry name" value="EAL"/>
    <property type="match status" value="1"/>
</dbReference>
<dbReference type="SUPFAM" id="SSF55073">
    <property type="entry name" value="Nucleotide cyclase"/>
    <property type="match status" value="1"/>
</dbReference>
<feature type="domain" description="EAL" evidence="8">
    <location>
        <begin position="815"/>
        <end position="1069"/>
    </location>
</feature>
<feature type="domain" description="PAC" evidence="7">
    <location>
        <begin position="589"/>
        <end position="641"/>
    </location>
</feature>
<dbReference type="InterPro" id="IPR045812">
    <property type="entry name" value="DAHL"/>
</dbReference>
<feature type="transmembrane region" description="Helical" evidence="5">
    <location>
        <begin position="250"/>
        <end position="269"/>
    </location>
</feature>
<keyword evidence="5" id="KW-0472">Membrane</keyword>
<evidence type="ECO:0000256" key="4">
    <source>
        <dbReference type="ARBA" id="ARBA00051114"/>
    </source>
</evidence>
<dbReference type="PROSITE" id="PS50113">
    <property type="entry name" value="PAC"/>
    <property type="match status" value="2"/>
</dbReference>
<dbReference type="Gene3D" id="3.30.70.270">
    <property type="match status" value="1"/>
</dbReference>
<dbReference type="InterPro" id="IPR000160">
    <property type="entry name" value="GGDEF_dom"/>
</dbReference>
<reference evidence="10" key="1">
    <citation type="journal article" date="2020" name="mSystems">
        <title>Genome- and Community-Level Interaction Insights into Carbon Utilization and Element Cycling Functions of Hydrothermarchaeota in Hydrothermal Sediment.</title>
        <authorList>
            <person name="Zhou Z."/>
            <person name="Liu Y."/>
            <person name="Xu W."/>
            <person name="Pan J."/>
            <person name="Luo Z.H."/>
            <person name="Li M."/>
        </authorList>
    </citation>
    <scope>NUCLEOTIDE SEQUENCE [LARGE SCALE GENOMIC DNA]</scope>
    <source>
        <strain evidence="10">HyVt-443</strain>
    </source>
</reference>
<accession>A0A831RN40</accession>
<dbReference type="PANTHER" id="PTHR44757">
    <property type="entry name" value="DIGUANYLATE CYCLASE DGCP"/>
    <property type="match status" value="1"/>
</dbReference>
<dbReference type="SMART" id="SM00091">
    <property type="entry name" value="PAS"/>
    <property type="match status" value="3"/>
</dbReference>